<name>A0ABM0JXJ7_APLCA</name>
<proteinExistence type="predicted"/>
<keyword evidence="3" id="KW-1185">Reference proteome</keyword>
<feature type="compositionally biased region" description="Basic and acidic residues" evidence="1">
    <location>
        <begin position="1323"/>
        <end position="1336"/>
    </location>
</feature>
<feature type="compositionally biased region" description="Basic and acidic residues" evidence="1">
    <location>
        <begin position="553"/>
        <end position="566"/>
    </location>
</feature>
<feature type="compositionally biased region" description="Acidic residues" evidence="1">
    <location>
        <begin position="1208"/>
        <end position="1217"/>
    </location>
</feature>
<feature type="compositionally biased region" description="Basic and acidic residues" evidence="1">
    <location>
        <begin position="1035"/>
        <end position="1048"/>
    </location>
</feature>
<organism evidence="3 4">
    <name type="scientific">Aplysia californica</name>
    <name type="common">California sea hare</name>
    <dbReference type="NCBI Taxonomy" id="6500"/>
    <lineage>
        <taxon>Eukaryota</taxon>
        <taxon>Metazoa</taxon>
        <taxon>Spiralia</taxon>
        <taxon>Lophotrochozoa</taxon>
        <taxon>Mollusca</taxon>
        <taxon>Gastropoda</taxon>
        <taxon>Heterobranchia</taxon>
        <taxon>Euthyneura</taxon>
        <taxon>Tectipleura</taxon>
        <taxon>Aplysiida</taxon>
        <taxon>Aplysioidea</taxon>
        <taxon>Aplysiidae</taxon>
        <taxon>Aplysia</taxon>
    </lineage>
</organism>
<feature type="compositionally biased region" description="Low complexity" evidence="1">
    <location>
        <begin position="727"/>
        <end position="739"/>
    </location>
</feature>
<dbReference type="PANTHER" id="PTHR46697">
    <property type="entry name" value="FORMIN-BINDING PROTEIN 4"/>
    <property type="match status" value="1"/>
</dbReference>
<feature type="compositionally biased region" description="Basic residues" evidence="1">
    <location>
        <begin position="1101"/>
        <end position="1112"/>
    </location>
</feature>
<feature type="compositionally biased region" description="Pro residues" evidence="1">
    <location>
        <begin position="1165"/>
        <end position="1175"/>
    </location>
</feature>
<dbReference type="Gene3D" id="2.20.70.10">
    <property type="match status" value="2"/>
</dbReference>
<evidence type="ECO:0000313" key="4">
    <source>
        <dbReference type="RefSeq" id="XP_005103895.1"/>
    </source>
</evidence>
<gene>
    <name evidence="4" type="primary">LOC101845413</name>
</gene>
<feature type="compositionally biased region" description="Basic and acidic residues" evidence="1">
    <location>
        <begin position="589"/>
        <end position="602"/>
    </location>
</feature>
<dbReference type="InterPro" id="IPR001202">
    <property type="entry name" value="WW_dom"/>
</dbReference>
<feature type="compositionally biased region" description="Acidic residues" evidence="1">
    <location>
        <begin position="46"/>
        <end position="55"/>
    </location>
</feature>
<dbReference type="InterPro" id="IPR036020">
    <property type="entry name" value="WW_dom_sf"/>
</dbReference>
<feature type="region of interest" description="Disordered" evidence="1">
    <location>
        <begin position="1015"/>
        <end position="1238"/>
    </location>
</feature>
<feature type="compositionally biased region" description="Pro residues" evidence="1">
    <location>
        <begin position="376"/>
        <end position="385"/>
    </location>
</feature>
<feature type="compositionally biased region" description="Basic and acidic residues" evidence="1">
    <location>
        <begin position="1015"/>
        <end position="1028"/>
    </location>
</feature>
<protein>
    <submittedName>
        <fullName evidence="4">Formin-binding protein 4</fullName>
    </submittedName>
</protein>
<dbReference type="SUPFAM" id="SSF51045">
    <property type="entry name" value="WW domain"/>
    <property type="match status" value="2"/>
</dbReference>
<feature type="compositionally biased region" description="Basic residues" evidence="1">
    <location>
        <begin position="1"/>
        <end position="10"/>
    </location>
</feature>
<sequence length="1349" mass="148241">MSRRGGKRRQIVQLDGSNTSKLHRYGYSKGLHSGKAEPPRLVGDYADSDSDESDDNQAAASTERTVSPGPTPEDGPDTDQGQTVGEEAPPGGDMDDELRNFLSEIEAIPMPEEGSLPQPAPISTGTSSEKTWELKAFQEMEKSHEEREATPPPKEETSTISATRKANPSKGYSMFVKGEPEFVSSPSRDVAEATAESGKIEDKLAGDQEGELNEEEIPEEPVSLWQMVQDETSQYYYYWNTVTNEVTWEIPTEYTQFLLLQREYQERIAKYSAEQLQRLKEKQASKYSKVNGTGSTGALTHSAVEAQSSKNLDTQVSTSKQESLPVSISSSSSHSRHKHEKKKKSHKSKKHKHRRNEGYSSDEGGKGRHSPHMPDIGPPEGPTAPPAVIGPSLPSIVPYLSDQEDDDNEDEEDNGVKSMPELGGPEVDSRKSSPSDSGKVEKEEVEPSMPVLGSVSEVREDPEDMAQGEQLVKEKDAGGTDDDGENDDHSAPDLPPELLAEVGVKEPDVTASAGEEANDVSNQAQCVAVTEDGDSDQSEGFAAPSSSSVSLLPKDESSSSEIKVEESGPPLPNVESCEEGLSAAVLPKQDAEGKCQEDDVKLEQVTTSSADSSEKDRTKKSRKKKEELDMFAEDFPSIVSPKPALSDDEAVATAKLEVKSVELEKDAKDAVKMESMEEGEISEGLENVSSVEKEKAAAKVVSNSSLPKQEKLSSRKSDKPKDKPMASSSGGNKSSKSFSIVASYGGTDEEEEGELKESDGERSKRRKKEKKKESKKRKLDVKAEKPSVDLEKIVKPPSEHQEIVEEKKLKEKGKEEVPCPEQQSGSGNDMALVTEDIDPDDLDDIDRALELALEKKLERKKVELQTHDVASVDVKLANGNGAQLVTETAKDVDSKGDGDSKTGAEAEEENLKTEIKEMAELALNKLEFLDIGTDNLSRLQILFIELQTRLTDWGAGGLSSQYFRQQLVVAEGLLQQYELSAVPEGWACQWDRANNRYYYRHKVTGRIQWEYPEVKDDKEEVKEKESGRKASTNENRSRDASEVEDRKSRSSSGRHRKREEKERSKYDKHSSSHRHRRKRRRRRDHSSSSEGSAADATATPRRQHKSKRKKRQRSEVRSPSVEILDDPDVLEVRDGSGSPQAGSSRASPLPPDLTASGLELGVSPLPSPPPIPAPPHSEEGENPPELQLETTGSEVKDPEADAGLGDGIDGEAMEEEGGEKKEEKEAEEENSAVISRPPQIIIPPHVVAMQPPELYSAPPLPSAPAVTSQPGASTTETNPSQQEADAEKQIKKKKKEKKSSAAGSSGMMKKKHMSSMVQKWQRVKKEVEKEDRDKELRQAAIRQKIQELK</sequence>
<feature type="region of interest" description="Disordered" evidence="1">
    <location>
        <begin position="1"/>
        <end position="219"/>
    </location>
</feature>
<feature type="compositionally biased region" description="Polar residues" evidence="1">
    <location>
        <begin position="1137"/>
        <end position="1146"/>
    </location>
</feature>
<evidence type="ECO:0000256" key="1">
    <source>
        <dbReference type="SAM" id="MobiDB-lite"/>
    </source>
</evidence>
<dbReference type="InterPro" id="IPR053076">
    <property type="entry name" value="WW_domain_protein"/>
</dbReference>
<feature type="compositionally biased region" description="Polar residues" evidence="1">
    <location>
        <begin position="1266"/>
        <end position="1283"/>
    </location>
</feature>
<feature type="compositionally biased region" description="Basic and acidic residues" evidence="1">
    <location>
        <begin position="130"/>
        <end position="157"/>
    </location>
</feature>
<feature type="compositionally biased region" description="Acidic residues" evidence="1">
    <location>
        <begin position="402"/>
        <end position="413"/>
    </location>
</feature>
<feature type="region of interest" description="Disordered" evidence="1">
    <location>
        <begin position="885"/>
        <end position="909"/>
    </location>
</feature>
<dbReference type="GeneID" id="101845413"/>
<feature type="compositionally biased region" description="Basic and acidic residues" evidence="1">
    <location>
        <begin position="1059"/>
        <end position="1070"/>
    </location>
</feature>
<dbReference type="RefSeq" id="XP_005103895.1">
    <property type="nucleotide sequence ID" value="XM_005103838.3"/>
</dbReference>
<feature type="compositionally biased region" description="Basic and acidic residues" evidence="1">
    <location>
        <begin position="427"/>
        <end position="442"/>
    </location>
</feature>
<feature type="compositionally biased region" description="Basic residues" evidence="1">
    <location>
        <begin position="763"/>
        <end position="779"/>
    </location>
</feature>
<feature type="domain" description="WW" evidence="2">
    <location>
        <begin position="225"/>
        <end position="253"/>
    </location>
</feature>
<feature type="compositionally biased region" description="Polar residues" evidence="1">
    <location>
        <begin position="306"/>
        <end position="326"/>
    </location>
</feature>
<feature type="compositionally biased region" description="Acidic residues" evidence="1">
    <location>
        <begin position="208"/>
        <end position="219"/>
    </location>
</feature>
<feature type="region of interest" description="Disordered" evidence="1">
    <location>
        <begin position="660"/>
        <end position="834"/>
    </location>
</feature>
<reference evidence="4" key="1">
    <citation type="submission" date="2025-08" db="UniProtKB">
        <authorList>
            <consortium name="RefSeq"/>
        </authorList>
    </citation>
    <scope>IDENTIFICATION</scope>
</reference>
<evidence type="ECO:0000259" key="2">
    <source>
        <dbReference type="PROSITE" id="PS50020"/>
    </source>
</evidence>
<accession>A0ABM0JXJ7</accession>
<feature type="compositionally biased region" description="Basic and acidic residues" evidence="1">
    <location>
        <begin position="660"/>
        <end position="675"/>
    </location>
</feature>
<feature type="compositionally biased region" description="Basic residues" evidence="1">
    <location>
        <begin position="334"/>
        <end position="355"/>
    </location>
</feature>
<dbReference type="PANTHER" id="PTHR46697:SF1">
    <property type="entry name" value="FORMIN-BINDING PROTEIN 4"/>
    <property type="match status" value="1"/>
</dbReference>
<dbReference type="Proteomes" id="UP000694888">
    <property type="component" value="Unplaced"/>
</dbReference>
<feature type="compositionally biased region" description="Basic and acidic residues" evidence="1">
    <location>
        <begin position="708"/>
        <end position="724"/>
    </location>
</feature>
<feature type="compositionally biased region" description="Basic and acidic residues" evidence="1">
    <location>
        <begin position="780"/>
        <end position="817"/>
    </location>
</feature>
<feature type="region of interest" description="Disordered" evidence="1">
    <location>
        <begin position="306"/>
        <end position="628"/>
    </location>
</feature>
<feature type="region of interest" description="Disordered" evidence="1">
    <location>
        <begin position="1251"/>
        <end position="1336"/>
    </location>
</feature>
<feature type="compositionally biased region" description="Basic and acidic residues" evidence="1">
    <location>
        <begin position="888"/>
        <end position="909"/>
    </location>
</feature>
<dbReference type="Pfam" id="PF00397">
    <property type="entry name" value="WW"/>
    <property type="match status" value="1"/>
</dbReference>
<evidence type="ECO:0000313" key="3">
    <source>
        <dbReference type="Proteomes" id="UP000694888"/>
    </source>
</evidence>
<dbReference type="PROSITE" id="PS50020">
    <property type="entry name" value="WW_DOMAIN_2"/>
    <property type="match status" value="2"/>
</dbReference>
<feature type="compositionally biased region" description="Basic residues" evidence="1">
    <location>
        <begin position="1071"/>
        <end position="1084"/>
    </location>
</feature>
<dbReference type="CDD" id="cd00201">
    <property type="entry name" value="WW"/>
    <property type="match status" value="2"/>
</dbReference>
<feature type="domain" description="WW" evidence="2">
    <location>
        <begin position="980"/>
        <end position="1014"/>
    </location>
</feature>
<dbReference type="SMART" id="SM00456">
    <property type="entry name" value="WW"/>
    <property type="match status" value="2"/>
</dbReference>